<dbReference type="STRING" id="1618545.US53_C0072G0007"/>
<dbReference type="InterPro" id="IPR035069">
    <property type="entry name" value="TTHA1013/TTHA0281-like"/>
</dbReference>
<reference evidence="2 3" key="1">
    <citation type="journal article" date="2015" name="Nature">
        <title>rRNA introns, odd ribosomes, and small enigmatic genomes across a large radiation of phyla.</title>
        <authorList>
            <person name="Brown C.T."/>
            <person name="Hug L.A."/>
            <person name="Thomas B.C."/>
            <person name="Sharon I."/>
            <person name="Castelle C.J."/>
            <person name="Singh A."/>
            <person name="Wilkins M.J."/>
            <person name="Williams K.H."/>
            <person name="Banfield J.F."/>
        </authorList>
    </citation>
    <scope>NUCLEOTIDE SEQUENCE [LARGE SCALE GENOMIC DNA]</scope>
</reference>
<dbReference type="Proteomes" id="UP000034591">
    <property type="component" value="Unassembled WGS sequence"/>
</dbReference>
<dbReference type="InterPro" id="IPR031807">
    <property type="entry name" value="HicB-like"/>
</dbReference>
<evidence type="ECO:0000313" key="3">
    <source>
        <dbReference type="Proteomes" id="UP000034591"/>
    </source>
</evidence>
<organism evidence="2 3">
    <name type="scientific">Candidatus Woesebacteria bacterium GW2011_GWA1_37_7</name>
    <dbReference type="NCBI Taxonomy" id="1618545"/>
    <lineage>
        <taxon>Bacteria</taxon>
        <taxon>Candidatus Woeseibacteriota</taxon>
    </lineage>
</organism>
<dbReference type="SUPFAM" id="SSF143100">
    <property type="entry name" value="TTHA1013/TTHA0281-like"/>
    <property type="match status" value="1"/>
</dbReference>
<feature type="domain" description="HicB-like antitoxin of toxin-antitoxin system" evidence="1">
    <location>
        <begin position="12"/>
        <end position="72"/>
    </location>
</feature>
<comment type="caution">
    <text evidence="2">The sequence shown here is derived from an EMBL/GenBank/DDBJ whole genome shotgun (WGS) entry which is preliminary data.</text>
</comment>
<gene>
    <name evidence="2" type="ORF">US53_C0072G0007</name>
</gene>
<dbReference type="Gene3D" id="3.30.160.250">
    <property type="match status" value="1"/>
</dbReference>
<dbReference type="PANTHER" id="PTHR34504">
    <property type="entry name" value="ANTITOXIN HICB"/>
    <property type="match status" value="1"/>
</dbReference>
<dbReference type="PANTHER" id="PTHR34504:SF2">
    <property type="entry name" value="UPF0150 PROTEIN SSL0259"/>
    <property type="match status" value="1"/>
</dbReference>
<name>A0A0G0GXM2_9BACT</name>
<dbReference type="EMBL" id="LBTI01000072">
    <property type="protein sequence ID" value="KKQ35723.1"/>
    <property type="molecule type" value="Genomic_DNA"/>
</dbReference>
<dbReference type="InterPro" id="IPR051404">
    <property type="entry name" value="TA_system_antitoxin"/>
</dbReference>
<proteinExistence type="predicted"/>
<protein>
    <recommendedName>
        <fullName evidence="1">HicB-like antitoxin of toxin-antitoxin system domain-containing protein</fullName>
    </recommendedName>
</protein>
<evidence type="ECO:0000259" key="1">
    <source>
        <dbReference type="Pfam" id="PF15919"/>
    </source>
</evidence>
<sequence length="80" mass="8914">MKKVKTTTYNLPVIIERDDDGFYVADCPELPGCHTQGSTLEGAISNIRDAIKLHLKILKEEKEEIPNMKAISLTSLEVSI</sequence>
<evidence type="ECO:0000313" key="2">
    <source>
        <dbReference type="EMBL" id="KKQ35723.1"/>
    </source>
</evidence>
<dbReference type="AlphaFoldDB" id="A0A0G0GXM2"/>
<dbReference type="Pfam" id="PF15919">
    <property type="entry name" value="HicB_lk_antitox"/>
    <property type="match status" value="1"/>
</dbReference>
<accession>A0A0G0GXM2</accession>